<evidence type="ECO:0000313" key="2">
    <source>
        <dbReference type="Proteomes" id="UP001732700"/>
    </source>
</evidence>
<reference evidence="1" key="1">
    <citation type="submission" date="2021-05" db="EMBL/GenBank/DDBJ databases">
        <authorList>
            <person name="Scholz U."/>
            <person name="Mascher M."/>
            <person name="Fiebig A."/>
        </authorList>
    </citation>
    <scope>NUCLEOTIDE SEQUENCE [LARGE SCALE GENOMIC DNA]</scope>
</reference>
<accession>A0ACD5VKS8</accession>
<evidence type="ECO:0000313" key="1">
    <source>
        <dbReference type="EnsemblPlants" id="AVESA.00010b.r2.3CG0454560.2.CDS"/>
    </source>
</evidence>
<dbReference type="Proteomes" id="UP001732700">
    <property type="component" value="Chromosome 3C"/>
</dbReference>
<sequence>MAAKRLHDGYENEDDQPGEKRMHRLPSFSTVIKEALMMKQVQNVFLVLEPLLRRVVQEELQAGLVRSPRYIDGSSPETSPPPPPLSSPRATWRLAFLNPPHTPIFTGTKIEDARGNPLQVILLDSHPGSPSQNVPQFLRVELVPLFGDFPHDGREECASAAEFARGIVKERAGKRPLLTGDVALTVRDGRAVVGELQFTDNSSWLRCRKFRIGARVVPGSGYDGPRVAEAMTEAFNVRDHRGELYKKHYPPALGDDVWRLEKIGKEGAFHRKLAQNGVKTVQEFLQILTVKPDMLRMVSFLRIRSVKSCHMIVRALIALFLRDHQIMGDGMTDRMWEATTKHARQCDAGDKVFAYPATQPGVQNGATVYVNSVFQLVKIEVGGVECAPQQLGRPQKQYVQQLLQEAFEHRGTLQEADAGAGAAGMLLHSSHSSNDLPPLHNAAPVVPMLAPAATPVWFHGNPDMDFQIVDDEGSFAFQMYDV</sequence>
<reference evidence="1" key="2">
    <citation type="submission" date="2025-09" db="UniProtKB">
        <authorList>
            <consortium name="EnsemblPlants"/>
        </authorList>
    </citation>
    <scope>IDENTIFICATION</scope>
</reference>
<name>A0ACD5VKS8_AVESA</name>
<organism evidence="1 2">
    <name type="scientific">Avena sativa</name>
    <name type="common">Oat</name>
    <dbReference type="NCBI Taxonomy" id="4498"/>
    <lineage>
        <taxon>Eukaryota</taxon>
        <taxon>Viridiplantae</taxon>
        <taxon>Streptophyta</taxon>
        <taxon>Embryophyta</taxon>
        <taxon>Tracheophyta</taxon>
        <taxon>Spermatophyta</taxon>
        <taxon>Magnoliopsida</taxon>
        <taxon>Liliopsida</taxon>
        <taxon>Poales</taxon>
        <taxon>Poaceae</taxon>
        <taxon>BOP clade</taxon>
        <taxon>Pooideae</taxon>
        <taxon>Poodae</taxon>
        <taxon>Poeae</taxon>
        <taxon>Poeae Chloroplast Group 1 (Aveneae type)</taxon>
        <taxon>Aveninae</taxon>
        <taxon>Avena</taxon>
    </lineage>
</organism>
<keyword evidence="2" id="KW-1185">Reference proteome</keyword>
<dbReference type="EnsemblPlants" id="AVESA.00010b.r2.3CG0454560.2">
    <property type="protein sequence ID" value="AVESA.00010b.r2.3CG0454560.2.CDS"/>
    <property type="gene ID" value="AVESA.00010b.r2.3CG0454560"/>
</dbReference>
<protein>
    <submittedName>
        <fullName evidence="1">Uncharacterized protein</fullName>
    </submittedName>
</protein>
<proteinExistence type="predicted"/>